<reference evidence="1" key="1">
    <citation type="submission" date="2020-08" db="EMBL/GenBank/DDBJ databases">
        <title>Multicomponent nature underlies the extraordinary mechanical properties of spider dragline silk.</title>
        <authorList>
            <person name="Kono N."/>
            <person name="Nakamura H."/>
            <person name="Mori M."/>
            <person name="Yoshida Y."/>
            <person name="Ohtoshi R."/>
            <person name="Malay A.D."/>
            <person name="Moran D.A.P."/>
            <person name="Tomita M."/>
            <person name="Numata K."/>
            <person name="Arakawa K."/>
        </authorList>
    </citation>
    <scope>NUCLEOTIDE SEQUENCE</scope>
</reference>
<dbReference type="AlphaFoldDB" id="A0A8X6TER0"/>
<dbReference type="Proteomes" id="UP000887013">
    <property type="component" value="Unassembled WGS sequence"/>
</dbReference>
<gene>
    <name evidence="1" type="ORF">NPIL_178921</name>
</gene>
<proteinExistence type="predicted"/>
<accession>A0A8X6TER0</accession>
<keyword evidence="2" id="KW-1185">Reference proteome</keyword>
<organism evidence="1 2">
    <name type="scientific">Nephila pilipes</name>
    <name type="common">Giant wood spider</name>
    <name type="synonym">Nephila maculata</name>
    <dbReference type="NCBI Taxonomy" id="299642"/>
    <lineage>
        <taxon>Eukaryota</taxon>
        <taxon>Metazoa</taxon>
        <taxon>Ecdysozoa</taxon>
        <taxon>Arthropoda</taxon>
        <taxon>Chelicerata</taxon>
        <taxon>Arachnida</taxon>
        <taxon>Araneae</taxon>
        <taxon>Araneomorphae</taxon>
        <taxon>Entelegynae</taxon>
        <taxon>Araneoidea</taxon>
        <taxon>Nephilidae</taxon>
        <taxon>Nephila</taxon>
    </lineage>
</organism>
<name>A0A8X6TER0_NEPPI</name>
<comment type="caution">
    <text evidence="1">The sequence shown here is derived from an EMBL/GenBank/DDBJ whole genome shotgun (WGS) entry which is preliminary data.</text>
</comment>
<sequence length="89" mass="10231">MSWRWARFRVHPVKLTDFNLDAPEGLRATRLAFLGNCLNWPHPLQKKVFTQNNPCSPLYGNSSAESRALEEENNEIFLLVEPTNNSSPF</sequence>
<dbReference type="EMBL" id="BMAW01056700">
    <property type="protein sequence ID" value="GFT07171.1"/>
    <property type="molecule type" value="Genomic_DNA"/>
</dbReference>
<evidence type="ECO:0000313" key="1">
    <source>
        <dbReference type="EMBL" id="GFT07171.1"/>
    </source>
</evidence>
<protein>
    <submittedName>
        <fullName evidence="1">Uncharacterized protein</fullName>
    </submittedName>
</protein>
<evidence type="ECO:0000313" key="2">
    <source>
        <dbReference type="Proteomes" id="UP000887013"/>
    </source>
</evidence>